<gene>
    <name evidence="1" type="ORF">LHCIRMBIA953_01003</name>
</gene>
<protein>
    <submittedName>
        <fullName evidence="1">Uncharacterized protein</fullName>
    </submittedName>
</protein>
<evidence type="ECO:0000313" key="1">
    <source>
        <dbReference type="EMBL" id="CDI42320.1"/>
    </source>
</evidence>
<dbReference type="AlphaFoldDB" id="U4QMC7"/>
<organism evidence="1 2">
    <name type="scientific">Lactobacillus helveticus CIRM-BIA 953</name>
    <dbReference type="NCBI Taxonomy" id="1226335"/>
    <lineage>
        <taxon>Bacteria</taxon>
        <taxon>Bacillati</taxon>
        <taxon>Bacillota</taxon>
        <taxon>Bacilli</taxon>
        <taxon>Lactobacillales</taxon>
        <taxon>Lactobacillaceae</taxon>
        <taxon>Lactobacillus</taxon>
    </lineage>
</organism>
<dbReference type="Proteomes" id="UP000017243">
    <property type="component" value="Unassembled WGS sequence"/>
</dbReference>
<name>U4QMC7_LACHE</name>
<comment type="caution">
    <text evidence="1">The sequence shown here is derived from an EMBL/GenBank/DDBJ whole genome shotgun (WGS) entry which is preliminary data.</text>
</comment>
<sequence>MIDQHDIRRADEAFVNTLETMKILTAAKNSVE</sequence>
<evidence type="ECO:0000313" key="2">
    <source>
        <dbReference type="Proteomes" id="UP000017243"/>
    </source>
</evidence>
<accession>U4QMC7</accession>
<reference evidence="1 2" key="1">
    <citation type="submission" date="2013-09" db="EMBL/GenBank/DDBJ databases">
        <title>Draft Genome Sequence of five Lactobacillus helveticus strains CIRM-BIA 101T, 103, 104, 951 and 953 isolated from milk product.</title>
        <authorList>
            <person name="Valence F."/>
            <person name="Chuat V."/>
            <person name="Ma L."/>
            <person name="Creno S."/>
            <person name="Falentin H."/>
            <person name="Lortal S."/>
            <person name="Bizet C."/>
            <person name="Clermont D."/>
            <person name="Loux V."/>
            <person name="Bouchier C."/>
            <person name="Cousin S."/>
        </authorList>
    </citation>
    <scope>NUCLEOTIDE SEQUENCE [LARGE SCALE GENOMIC DNA]</scope>
    <source>
        <strain evidence="1 2">CIRM-BIA 953</strain>
    </source>
</reference>
<dbReference type="EMBL" id="CBUH010000096">
    <property type="protein sequence ID" value="CDI42320.1"/>
    <property type="molecule type" value="Genomic_DNA"/>
</dbReference>
<proteinExistence type="predicted"/>